<dbReference type="PANTHER" id="PTHR43244:SF1">
    <property type="entry name" value="5,10-METHYLENETETRAHYDROMETHANOPTERIN REDUCTASE"/>
    <property type="match status" value="1"/>
</dbReference>
<name>L9XVL8_9EURY</name>
<dbReference type="InterPro" id="IPR036661">
    <property type="entry name" value="Luciferase-like_sf"/>
</dbReference>
<dbReference type="RefSeq" id="WP_006432017.1">
    <property type="nucleotide sequence ID" value="NZ_AOID01000045.1"/>
</dbReference>
<dbReference type="Pfam" id="PF00296">
    <property type="entry name" value="Bac_luciferase"/>
    <property type="match status" value="1"/>
</dbReference>
<dbReference type="GO" id="GO:0016705">
    <property type="term" value="F:oxidoreductase activity, acting on paired donors, with incorporation or reduction of molecular oxygen"/>
    <property type="evidence" value="ECO:0007669"/>
    <property type="project" value="InterPro"/>
</dbReference>
<feature type="domain" description="Luciferase-like" evidence="2">
    <location>
        <begin position="2"/>
        <end position="334"/>
    </location>
</feature>
<proteinExistence type="predicted"/>
<evidence type="ECO:0000313" key="3">
    <source>
        <dbReference type="EMBL" id="ELY65522.1"/>
    </source>
</evidence>
<accession>L9XVL8</accession>
<dbReference type="SUPFAM" id="SSF51679">
    <property type="entry name" value="Bacterial luciferase-like"/>
    <property type="match status" value="1"/>
</dbReference>
<dbReference type="PANTHER" id="PTHR43244">
    <property type="match status" value="1"/>
</dbReference>
<evidence type="ECO:0000256" key="1">
    <source>
        <dbReference type="ARBA" id="ARBA00023002"/>
    </source>
</evidence>
<evidence type="ECO:0000259" key="2">
    <source>
        <dbReference type="Pfam" id="PF00296"/>
    </source>
</evidence>
<evidence type="ECO:0000313" key="4">
    <source>
        <dbReference type="Proteomes" id="UP000011632"/>
    </source>
</evidence>
<protein>
    <recommendedName>
        <fullName evidence="2">Luciferase-like domain-containing protein</fullName>
    </recommendedName>
</protein>
<comment type="caution">
    <text evidence="3">The sequence shown here is derived from an EMBL/GenBank/DDBJ whole genome shotgun (WGS) entry which is preliminary data.</text>
</comment>
<keyword evidence="4" id="KW-1185">Reference proteome</keyword>
<organism evidence="3 4">
    <name type="scientific">Natrinema versiforme JCM 10478</name>
    <dbReference type="NCBI Taxonomy" id="1227496"/>
    <lineage>
        <taxon>Archaea</taxon>
        <taxon>Methanobacteriati</taxon>
        <taxon>Methanobacteriota</taxon>
        <taxon>Stenosarchaea group</taxon>
        <taxon>Halobacteria</taxon>
        <taxon>Halobacteriales</taxon>
        <taxon>Natrialbaceae</taxon>
        <taxon>Natrinema</taxon>
    </lineage>
</organism>
<reference evidence="3 4" key="1">
    <citation type="journal article" date="2014" name="PLoS Genet.">
        <title>Phylogenetically driven sequencing of extremely halophilic archaea reveals strategies for static and dynamic osmo-response.</title>
        <authorList>
            <person name="Becker E.A."/>
            <person name="Seitzer P.M."/>
            <person name="Tritt A."/>
            <person name="Larsen D."/>
            <person name="Krusor M."/>
            <person name="Yao A.I."/>
            <person name="Wu D."/>
            <person name="Madern D."/>
            <person name="Eisen J.A."/>
            <person name="Darling A.E."/>
            <person name="Facciotti M.T."/>
        </authorList>
    </citation>
    <scope>NUCLEOTIDE SEQUENCE [LARGE SCALE GENOMIC DNA]</scope>
    <source>
        <strain evidence="3 4">JCM 10478</strain>
    </source>
</reference>
<dbReference type="PATRIC" id="fig|1227496.3.peg.2943"/>
<dbReference type="CDD" id="cd01097">
    <property type="entry name" value="Tetrahydromethanopterin_reductase"/>
    <property type="match status" value="1"/>
</dbReference>
<dbReference type="Proteomes" id="UP000011632">
    <property type="component" value="Unassembled WGS sequence"/>
</dbReference>
<sequence>MFHPFTNPEDYTTMTTTTFDRLGIWNWERPDINDEVRYAKYAEDAGFDSVWQGESRLVRDAMSVLGAYTQVTDEVDLATGVTNCYTRNVALMAQTFSTLDELSGGRAKLGVGAWWDPLASKVGIDREQPLRRMWEYCTVTRKLLDLENVTYEGQTLSVEDIELDLVRSDAEARSVPILIGATGLTMNEMSGELVGEGIVDGVMMNYLIPPEHNEKAMAKLEEGAERRGGSLDDIDRPQLIAVSMNEDADVAIDNARNLATQYIGQQPHIRKACGIDEDLGEAVSERLGGWPADAEAIEEASELVSDDVVTNIVAAGTPEDCVERVGTYCETGCTEPVLYSLDDNVEEVIDVFAEYKAE</sequence>
<dbReference type="EMBL" id="AOID01000045">
    <property type="protein sequence ID" value="ELY65522.1"/>
    <property type="molecule type" value="Genomic_DNA"/>
</dbReference>
<keyword evidence="1" id="KW-0560">Oxidoreductase</keyword>
<dbReference type="AlphaFoldDB" id="L9XVL8"/>
<dbReference type="Gene3D" id="3.20.20.30">
    <property type="entry name" value="Luciferase-like domain"/>
    <property type="match status" value="1"/>
</dbReference>
<dbReference type="InterPro" id="IPR011251">
    <property type="entry name" value="Luciferase-like_dom"/>
</dbReference>
<gene>
    <name evidence="3" type="ORF">C489_14630</name>
</gene>
<dbReference type="InterPro" id="IPR050564">
    <property type="entry name" value="F420-G6PD/mer"/>
</dbReference>
<dbReference type="STRING" id="1227496.C489_14630"/>